<sequence length="41" mass="4728">MDTRQFDGLSQRHVIADKSKPFTERRDGAKLNNGAHNSWSR</sequence>
<keyword evidence="3" id="KW-1185">Reference proteome</keyword>
<name>S8AXM6_PENO1</name>
<feature type="region of interest" description="Disordered" evidence="1">
    <location>
        <begin position="1"/>
        <end position="41"/>
    </location>
</feature>
<protein>
    <submittedName>
        <fullName evidence="2">Uncharacterized protein</fullName>
    </submittedName>
</protein>
<feature type="compositionally biased region" description="Basic and acidic residues" evidence="1">
    <location>
        <begin position="14"/>
        <end position="29"/>
    </location>
</feature>
<evidence type="ECO:0000256" key="1">
    <source>
        <dbReference type="SAM" id="MobiDB-lite"/>
    </source>
</evidence>
<proteinExistence type="predicted"/>
<evidence type="ECO:0000313" key="3">
    <source>
        <dbReference type="Proteomes" id="UP000019376"/>
    </source>
</evidence>
<reference evidence="2 3" key="1">
    <citation type="journal article" date="2013" name="PLoS ONE">
        <title>Genomic and secretomic analyses reveal unique features of the lignocellulolytic enzyme system of Penicillium decumbens.</title>
        <authorList>
            <person name="Liu G."/>
            <person name="Zhang L."/>
            <person name="Wei X."/>
            <person name="Zou G."/>
            <person name="Qin Y."/>
            <person name="Ma L."/>
            <person name="Li J."/>
            <person name="Zheng H."/>
            <person name="Wang S."/>
            <person name="Wang C."/>
            <person name="Xun L."/>
            <person name="Zhao G.-P."/>
            <person name="Zhou Z."/>
            <person name="Qu Y."/>
        </authorList>
    </citation>
    <scope>NUCLEOTIDE SEQUENCE [LARGE SCALE GENOMIC DNA]</scope>
    <source>
        <strain evidence="3">114-2 / CGMCC 5302</strain>
    </source>
</reference>
<dbReference type="EMBL" id="KB644413">
    <property type="protein sequence ID" value="EPS31108.1"/>
    <property type="molecule type" value="Genomic_DNA"/>
</dbReference>
<dbReference type="Proteomes" id="UP000019376">
    <property type="component" value="Unassembled WGS sequence"/>
</dbReference>
<dbReference type="AlphaFoldDB" id="S8AXM6"/>
<organism evidence="2 3">
    <name type="scientific">Penicillium oxalicum (strain 114-2 / CGMCC 5302)</name>
    <name type="common">Penicillium decumbens</name>
    <dbReference type="NCBI Taxonomy" id="933388"/>
    <lineage>
        <taxon>Eukaryota</taxon>
        <taxon>Fungi</taxon>
        <taxon>Dikarya</taxon>
        <taxon>Ascomycota</taxon>
        <taxon>Pezizomycotina</taxon>
        <taxon>Eurotiomycetes</taxon>
        <taxon>Eurotiomycetidae</taxon>
        <taxon>Eurotiales</taxon>
        <taxon>Aspergillaceae</taxon>
        <taxon>Penicillium</taxon>
    </lineage>
</organism>
<evidence type="ECO:0000313" key="2">
    <source>
        <dbReference type="EMBL" id="EPS31108.1"/>
    </source>
</evidence>
<dbReference type="HOGENOM" id="CLU_3279686_0_0_1"/>
<gene>
    <name evidence="2" type="ORF">PDE_06063</name>
</gene>
<accession>S8AXM6</accession>